<protein>
    <recommendedName>
        <fullName evidence="4">Periplasmic protein-like protein</fullName>
    </recommendedName>
</protein>
<dbReference type="Gene3D" id="3.90.226.10">
    <property type="entry name" value="2-enoyl-CoA Hydratase, Chain A, domain 1"/>
    <property type="match status" value="1"/>
</dbReference>
<dbReference type="SUPFAM" id="SSF52096">
    <property type="entry name" value="ClpP/crotonase"/>
    <property type="match status" value="1"/>
</dbReference>
<keyword evidence="1" id="KW-0732">Signal</keyword>
<comment type="caution">
    <text evidence="2">The sequence shown here is derived from an EMBL/GenBank/DDBJ whole genome shotgun (WGS) entry which is preliminary data.</text>
</comment>
<sequence length="200" mass="20578">MNKFAWLAGGLLFAGAAEAAEIQKLPQAPGAPDLILVTGVIQPNDDVKFNQIAATTSQAVVLLNSEGGSVLPALEIGRAIRLKGFATAVANDTLCASACALAWLAGTPRLVGEKAHIGFHASYVVDNGTLSESGVANALVGAYLNQIGIPQSTIVFVTSAPPAGMAWLSERKAGELGLQVASFQPLTTPSLEPGNDDMIR</sequence>
<evidence type="ECO:0008006" key="4">
    <source>
        <dbReference type="Google" id="ProtNLM"/>
    </source>
</evidence>
<feature type="chain" id="PRO_5046082505" description="Periplasmic protein-like protein" evidence="1">
    <location>
        <begin position="20"/>
        <end position="200"/>
    </location>
</feature>
<dbReference type="Proteomes" id="UP001549036">
    <property type="component" value="Unassembled WGS sequence"/>
</dbReference>
<organism evidence="2 3">
    <name type="scientific">Mesorhizobium shonense</name>
    <dbReference type="NCBI Taxonomy" id="1209948"/>
    <lineage>
        <taxon>Bacteria</taxon>
        <taxon>Pseudomonadati</taxon>
        <taxon>Pseudomonadota</taxon>
        <taxon>Alphaproteobacteria</taxon>
        <taxon>Hyphomicrobiales</taxon>
        <taxon>Phyllobacteriaceae</taxon>
        <taxon>Mesorhizobium</taxon>
    </lineage>
</organism>
<proteinExistence type="predicted"/>
<reference evidence="2 3" key="1">
    <citation type="submission" date="2024-06" db="EMBL/GenBank/DDBJ databases">
        <title>Genomic Encyclopedia of Type Strains, Phase IV (KMG-IV): sequencing the most valuable type-strain genomes for metagenomic binning, comparative biology and taxonomic classification.</title>
        <authorList>
            <person name="Goeker M."/>
        </authorList>
    </citation>
    <scope>NUCLEOTIDE SEQUENCE [LARGE SCALE GENOMIC DNA]</scope>
    <source>
        <strain evidence="2 3">DSM 29846</strain>
    </source>
</reference>
<evidence type="ECO:0000313" key="2">
    <source>
        <dbReference type="EMBL" id="MET3597597.1"/>
    </source>
</evidence>
<evidence type="ECO:0000256" key="1">
    <source>
        <dbReference type="SAM" id="SignalP"/>
    </source>
</evidence>
<accession>A0ABV2I3V3</accession>
<evidence type="ECO:0000313" key="3">
    <source>
        <dbReference type="Proteomes" id="UP001549036"/>
    </source>
</evidence>
<keyword evidence="3" id="KW-1185">Reference proteome</keyword>
<dbReference type="EMBL" id="JBEPLM010000026">
    <property type="protein sequence ID" value="MET3597597.1"/>
    <property type="molecule type" value="Genomic_DNA"/>
</dbReference>
<gene>
    <name evidence="2" type="ORF">ABID26_007023</name>
</gene>
<dbReference type="RefSeq" id="WP_354418001.1">
    <property type="nucleotide sequence ID" value="NZ_JBEPLM010000026.1"/>
</dbReference>
<name>A0ABV2I3V3_9HYPH</name>
<feature type="signal peptide" evidence="1">
    <location>
        <begin position="1"/>
        <end position="19"/>
    </location>
</feature>
<dbReference type="InterPro" id="IPR029045">
    <property type="entry name" value="ClpP/crotonase-like_dom_sf"/>
</dbReference>